<organism evidence="13 14">
    <name type="scientific">Coffea arabica</name>
    <name type="common">Arabian coffee</name>
    <dbReference type="NCBI Taxonomy" id="13443"/>
    <lineage>
        <taxon>Eukaryota</taxon>
        <taxon>Viridiplantae</taxon>
        <taxon>Streptophyta</taxon>
        <taxon>Embryophyta</taxon>
        <taxon>Tracheophyta</taxon>
        <taxon>Spermatophyta</taxon>
        <taxon>Magnoliopsida</taxon>
        <taxon>eudicotyledons</taxon>
        <taxon>Gunneridae</taxon>
        <taxon>Pentapetalae</taxon>
        <taxon>asterids</taxon>
        <taxon>lamiids</taxon>
        <taxon>Gentianales</taxon>
        <taxon>Rubiaceae</taxon>
        <taxon>Ixoroideae</taxon>
        <taxon>Gardenieae complex</taxon>
        <taxon>Bertiereae - Coffeeae clade</taxon>
        <taxon>Coffeeae</taxon>
        <taxon>Coffea</taxon>
    </lineage>
</organism>
<accession>A0A6P6TCJ3</accession>
<evidence type="ECO:0000256" key="3">
    <source>
        <dbReference type="ARBA" id="ARBA00009225"/>
    </source>
</evidence>
<dbReference type="PANTHER" id="PTHR19443">
    <property type="entry name" value="HEXOKINASE"/>
    <property type="match status" value="1"/>
</dbReference>
<dbReference type="RefSeq" id="XP_027076163.1">
    <property type="nucleotide sequence ID" value="XM_027220362.2"/>
</dbReference>
<evidence type="ECO:0000256" key="4">
    <source>
        <dbReference type="ARBA" id="ARBA00022679"/>
    </source>
</evidence>
<comment type="pathway">
    <text evidence="2">Carbohydrate metabolism; hexose metabolism.</text>
</comment>
<comment type="similarity">
    <text evidence="3 9">Belongs to the hexokinase family.</text>
</comment>
<dbReference type="AlphaFoldDB" id="A0A6P6TCJ3"/>
<dbReference type="GeneID" id="113699981"/>
<dbReference type="GO" id="GO:0005739">
    <property type="term" value="C:mitochondrion"/>
    <property type="evidence" value="ECO:0007669"/>
    <property type="project" value="TreeGrafter"/>
</dbReference>
<dbReference type="GO" id="GO:0006096">
    <property type="term" value="P:glycolytic process"/>
    <property type="evidence" value="ECO:0007669"/>
    <property type="project" value="UniProtKB-UniPathway"/>
</dbReference>
<keyword evidence="10" id="KW-0472">Membrane</keyword>
<dbReference type="SUPFAM" id="SSF53067">
    <property type="entry name" value="Actin-like ATPase domain"/>
    <property type="match status" value="2"/>
</dbReference>
<evidence type="ECO:0000256" key="1">
    <source>
        <dbReference type="ARBA" id="ARBA00004921"/>
    </source>
</evidence>
<keyword evidence="6 9" id="KW-0418">Kinase</keyword>
<evidence type="ECO:0000259" key="11">
    <source>
        <dbReference type="Pfam" id="PF00349"/>
    </source>
</evidence>
<dbReference type="GO" id="GO:0004396">
    <property type="term" value="F:hexokinase activity"/>
    <property type="evidence" value="ECO:0007669"/>
    <property type="project" value="UniProtKB-UniRule"/>
</dbReference>
<dbReference type="Pfam" id="PF00349">
    <property type="entry name" value="Hexokinase_1"/>
    <property type="match status" value="1"/>
</dbReference>
<evidence type="ECO:0000313" key="13">
    <source>
        <dbReference type="Proteomes" id="UP001652660"/>
    </source>
</evidence>
<dbReference type="InterPro" id="IPR022673">
    <property type="entry name" value="Hexokinase_C"/>
</dbReference>
<dbReference type="GO" id="GO:0005536">
    <property type="term" value="F:D-glucose binding"/>
    <property type="evidence" value="ECO:0007669"/>
    <property type="project" value="InterPro"/>
</dbReference>
<dbReference type="GO" id="GO:0001678">
    <property type="term" value="P:intracellular glucose homeostasis"/>
    <property type="evidence" value="ECO:0007669"/>
    <property type="project" value="InterPro"/>
</dbReference>
<feature type="domain" description="Hexokinase N-terminal" evidence="11">
    <location>
        <begin position="122"/>
        <end position="318"/>
    </location>
</feature>
<feature type="domain" description="Hexokinase C-terminal" evidence="12">
    <location>
        <begin position="326"/>
        <end position="560"/>
    </location>
</feature>
<dbReference type="PROSITE" id="PS51748">
    <property type="entry name" value="HEXOKINASE_2"/>
    <property type="match status" value="1"/>
</dbReference>
<keyword evidence="10" id="KW-0812">Transmembrane</keyword>
<dbReference type="Gene3D" id="3.30.420.40">
    <property type="match status" value="1"/>
</dbReference>
<comment type="pathway">
    <text evidence="1">Carbohydrate degradation.</text>
</comment>
<keyword evidence="5 9" id="KW-0547">Nucleotide-binding</keyword>
<dbReference type="PANTHER" id="PTHR19443:SF18">
    <property type="entry name" value="HEXOKINASE-LIKE 2 PROTEIN-RELATED"/>
    <property type="match status" value="1"/>
</dbReference>
<dbReference type="OrthoDB" id="419537at2759"/>
<name>A0A6P6TCJ3_COFAR</name>
<evidence type="ECO:0000259" key="12">
    <source>
        <dbReference type="Pfam" id="PF03727"/>
    </source>
</evidence>
<evidence type="ECO:0000256" key="6">
    <source>
        <dbReference type="ARBA" id="ARBA00022777"/>
    </source>
</evidence>
<feature type="transmembrane region" description="Helical" evidence="10">
    <location>
        <begin position="84"/>
        <end position="104"/>
    </location>
</feature>
<evidence type="ECO:0000256" key="2">
    <source>
        <dbReference type="ARBA" id="ARBA00005028"/>
    </source>
</evidence>
<dbReference type="InterPro" id="IPR022672">
    <property type="entry name" value="Hexokinase_N"/>
</dbReference>
<dbReference type="InterPro" id="IPR043129">
    <property type="entry name" value="ATPase_NBD"/>
</dbReference>
<dbReference type="GO" id="GO:0005524">
    <property type="term" value="F:ATP binding"/>
    <property type="evidence" value="ECO:0007669"/>
    <property type="project" value="UniProtKB-UniRule"/>
</dbReference>
<gene>
    <name evidence="14" type="primary">LOC113699981</name>
</gene>
<dbReference type="UniPathway" id="UPA00242"/>
<evidence type="ECO:0000256" key="5">
    <source>
        <dbReference type="ARBA" id="ARBA00022741"/>
    </source>
</evidence>
<evidence type="ECO:0000313" key="14">
    <source>
        <dbReference type="RefSeq" id="XP_027076163.1"/>
    </source>
</evidence>
<proteinExistence type="inferred from homology"/>
<sequence>MQNSICDLKPSYSLNPCANVAILVAVVLSNHSSFSVEDSEQTSQSLSAAILVPLSDIQSTASFPTRDSRQTFHNSGIEKMRKEVVAAAVTVTTAAAAVAAMVLVRHWKRQNERSWRHAKRILRKFARESATPVTELWLVANDLAVDMQTGLISEQSKLGMFPFYSGSLPTGDEKGVYYGINLRGDNFLILRAQLGGKNEILSEFQREEVQIPFRVISADSKELFDLIALELSKFVSLHEDLTGKTKLEKLKLGFTISPPVDQAAASSCRGIDWRRLTDDTVRTQMMTEINVALLKHGVEMQVSAMVDEVIGCLAGARYYSRESVAALSLGMAVNAAYIESVQEVQKLQGQLSNSGEMAISVNWGNFSSIHLPMTEFDASLDSESTNPGSGIFEKLISGMYLGEIVRKVLLKMAQEAALFGDNLPIKLTIPYLLRSHDVAIMHQDTSEDYEMVDEKLKEIFEISSTTPVVREIVAEVCDIVAERGARLVGAGIMGIVKKLGRIANKKSVITVEGGLYEHYRIFRNYLHSSVWEMLGSDLSDNVIIEHSHGGSGAGALFIAASQTRDADS</sequence>
<dbReference type="Proteomes" id="UP001652660">
    <property type="component" value="Chromosome 7c"/>
</dbReference>
<keyword evidence="4 9" id="KW-0808">Transferase</keyword>
<dbReference type="Pfam" id="PF03727">
    <property type="entry name" value="Hexokinase_2"/>
    <property type="match status" value="1"/>
</dbReference>
<dbReference type="GO" id="GO:0019318">
    <property type="term" value="P:hexose metabolic process"/>
    <property type="evidence" value="ECO:0007669"/>
    <property type="project" value="UniProtKB-UniPathway"/>
</dbReference>
<keyword evidence="10" id="KW-1133">Transmembrane helix</keyword>
<dbReference type="PRINTS" id="PR00475">
    <property type="entry name" value="HEXOKINASE"/>
</dbReference>
<evidence type="ECO:0000256" key="8">
    <source>
        <dbReference type="ARBA" id="ARBA00023152"/>
    </source>
</evidence>
<evidence type="ECO:0000256" key="7">
    <source>
        <dbReference type="ARBA" id="ARBA00022840"/>
    </source>
</evidence>
<keyword evidence="8 9" id="KW-0324">Glycolysis</keyword>
<reference evidence="14" key="2">
    <citation type="submission" date="2025-08" db="UniProtKB">
        <authorList>
            <consortium name="RefSeq"/>
        </authorList>
    </citation>
    <scope>IDENTIFICATION</scope>
    <source>
        <tissue evidence="14">Leaves</tissue>
    </source>
</reference>
<dbReference type="GO" id="GO:0005829">
    <property type="term" value="C:cytosol"/>
    <property type="evidence" value="ECO:0007669"/>
    <property type="project" value="TreeGrafter"/>
</dbReference>
<evidence type="ECO:0000256" key="9">
    <source>
        <dbReference type="RuleBase" id="RU362007"/>
    </source>
</evidence>
<keyword evidence="7 9" id="KW-0067">ATP-binding</keyword>
<keyword evidence="13" id="KW-1185">Reference proteome</keyword>
<evidence type="ECO:0000256" key="10">
    <source>
        <dbReference type="SAM" id="Phobius"/>
    </source>
</evidence>
<dbReference type="UniPathway" id="UPA00109">
    <property type="reaction ID" value="UER00180"/>
</dbReference>
<dbReference type="Gene3D" id="3.40.367.20">
    <property type="match status" value="1"/>
</dbReference>
<protein>
    <recommendedName>
        <fullName evidence="9">Phosphotransferase</fullName>
        <ecNumber evidence="9">2.7.1.-</ecNumber>
    </recommendedName>
</protein>
<reference evidence="13" key="1">
    <citation type="journal article" date="2025" name="Foods">
        <title>Unveiling the Microbial Signatures of Arabica Coffee Cherries: Insights into Ripeness Specific Diversity, Functional Traits, and Implications for Quality and Safety.</title>
        <authorList>
            <consortium name="RefSeq"/>
            <person name="Tenea G.N."/>
            <person name="Cifuentes V."/>
            <person name="Reyes P."/>
            <person name="Cevallos-Vallejos M."/>
        </authorList>
    </citation>
    <scope>NUCLEOTIDE SEQUENCE [LARGE SCALE GENOMIC DNA]</scope>
</reference>
<dbReference type="EC" id="2.7.1.-" evidence="9"/>
<dbReference type="InterPro" id="IPR001312">
    <property type="entry name" value="Hexokinase"/>
</dbReference>